<accession>A0AAV7HWV3</accession>
<dbReference type="AlphaFoldDB" id="A0AAV7HWV3"/>
<protein>
    <submittedName>
        <fullName evidence="1">Uncharacterized protein</fullName>
    </submittedName>
</protein>
<proteinExistence type="predicted"/>
<name>A0AAV7HWV3_COTGL</name>
<sequence>MIVKLRLMTYDHEFVWDNLKKYDHQMWKRIAAQPLLKKRRKTIKSTYRRFLKLSDDYERYTEMSPRDQLASE</sequence>
<dbReference type="EMBL" id="JAHXZJ010001864">
    <property type="protein sequence ID" value="KAH0549694.1"/>
    <property type="molecule type" value="Genomic_DNA"/>
</dbReference>
<evidence type="ECO:0000313" key="1">
    <source>
        <dbReference type="EMBL" id="KAH0549694.1"/>
    </source>
</evidence>
<comment type="caution">
    <text evidence="1">The sequence shown here is derived from an EMBL/GenBank/DDBJ whole genome shotgun (WGS) entry which is preliminary data.</text>
</comment>
<organism evidence="1 2">
    <name type="scientific">Cotesia glomerata</name>
    <name type="common">Lepidopteran parasitic wasp</name>
    <name type="synonym">Apanteles glomeratus</name>
    <dbReference type="NCBI Taxonomy" id="32391"/>
    <lineage>
        <taxon>Eukaryota</taxon>
        <taxon>Metazoa</taxon>
        <taxon>Ecdysozoa</taxon>
        <taxon>Arthropoda</taxon>
        <taxon>Hexapoda</taxon>
        <taxon>Insecta</taxon>
        <taxon>Pterygota</taxon>
        <taxon>Neoptera</taxon>
        <taxon>Endopterygota</taxon>
        <taxon>Hymenoptera</taxon>
        <taxon>Apocrita</taxon>
        <taxon>Ichneumonoidea</taxon>
        <taxon>Braconidae</taxon>
        <taxon>Microgastrinae</taxon>
        <taxon>Cotesia</taxon>
    </lineage>
</organism>
<reference evidence="1 2" key="1">
    <citation type="journal article" date="2021" name="J. Hered.">
        <title>A chromosome-level genome assembly of the parasitoid wasp, Cotesia glomerata (Hymenoptera: Braconidae).</title>
        <authorList>
            <person name="Pinto B.J."/>
            <person name="Weis J.J."/>
            <person name="Gamble T."/>
            <person name="Ode P.J."/>
            <person name="Paul R."/>
            <person name="Zaspel J.M."/>
        </authorList>
    </citation>
    <scope>NUCLEOTIDE SEQUENCE [LARGE SCALE GENOMIC DNA]</scope>
    <source>
        <strain evidence="1">CgM1</strain>
    </source>
</reference>
<gene>
    <name evidence="1" type="ORF">KQX54_012690</name>
</gene>
<keyword evidence="2" id="KW-1185">Reference proteome</keyword>
<dbReference type="Proteomes" id="UP000826195">
    <property type="component" value="Unassembled WGS sequence"/>
</dbReference>
<evidence type="ECO:0000313" key="2">
    <source>
        <dbReference type="Proteomes" id="UP000826195"/>
    </source>
</evidence>